<keyword evidence="3" id="KW-1185">Reference proteome</keyword>
<feature type="region of interest" description="Disordered" evidence="1">
    <location>
        <begin position="274"/>
        <end position="315"/>
    </location>
</feature>
<proteinExistence type="predicted"/>
<feature type="compositionally biased region" description="Low complexity" evidence="1">
    <location>
        <begin position="297"/>
        <end position="315"/>
    </location>
</feature>
<feature type="region of interest" description="Disordered" evidence="1">
    <location>
        <begin position="1"/>
        <end position="62"/>
    </location>
</feature>
<organism evidence="2 3">
    <name type="scientific">Actinomadura miaoliensis</name>
    <dbReference type="NCBI Taxonomy" id="430685"/>
    <lineage>
        <taxon>Bacteria</taxon>
        <taxon>Bacillati</taxon>
        <taxon>Actinomycetota</taxon>
        <taxon>Actinomycetes</taxon>
        <taxon>Streptosporangiales</taxon>
        <taxon>Thermomonosporaceae</taxon>
        <taxon>Actinomadura</taxon>
    </lineage>
</organism>
<accession>A0ABP7VMW8</accession>
<evidence type="ECO:0000313" key="2">
    <source>
        <dbReference type="EMBL" id="GAA4070728.1"/>
    </source>
</evidence>
<reference evidence="3" key="1">
    <citation type="journal article" date="2019" name="Int. J. Syst. Evol. Microbiol.">
        <title>The Global Catalogue of Microorganisms (GCM) 10K type strain sequencing project: providing services to taxonomists for standard genome sequencing and annotation.</title>
        <authorList>
            <consortium name="The Broad Institute Genomics Platform"/>
            <consortium name="The Broad Institute Genome Sequencing Center for Infectious Disease"/>
            <person name="Wu L."/>
            <person name="Ma J."/>
        </authorList>
    </citation>
    <scope>NUCLEOTIDE SEQUENCE [LARGE SCALE GENOMIC DNA]</scope>
    <source>
        <strain evidence="3">JCM 16702</strain>
    </source>
</reference>
<name>A0ABP7VMW8_9ACTN</name>
<evidence type="ECO:0000313" key="3">
    <source>
        <dbReference type="Proteomes" id="UP001500683"/>
    </source>
</evidence>
<dbReference type="Proteomes" id="UP001500683">
    <property type="component" value="Unassembled WGS sequence"/>
</dbReference>
<comment type="caution">
    <text evidence="2">The sequence shown here is derived from an EMBL/GenBank/DDBJ whole genome shotgun (WGS) entry which is preliminary data.</text>
</comment>
<evidence type="ECO:0000256" key="1">
    <source>
        <dbReference type="SAM" id="MobiDB-lite"/>
    </source>
</evidence>
<protein>
    <recommendedName>
        <fullName evidence="4">Diguanylate cyclase</fullName>
    </recommendedName>
</protein>
<dbReference type="EMBL" id="BAAAZG010000016">
    <property type="protein sequence ID" value="GAA4070728.1"/>
    <property type="molecule type" value="Genomic_DNA"/>
</dbReference>
<evidence type="ECO:0008006" key="4">
    <source>
        <dbReference type="Google" id="ProtNLM"/>
    </source>
</evidence>
<dbReference type="RefSeq" id="WP_344946270.1">
    <property type="nucleotide sequence ID" value="NZ_BAAAZG010000016.1"/>
</dbReference>
<gene>
    <name evidence="2" type="ORF">GCM10022214_28050</name>
</gene>
<sequence>MPLTLKPPLTARVTPSRRLSRKPPRLPAQLSARLPARLPEGLTARLPGRGPGRGPGRRPPRTLRAALRAPDRSALADLLTRRPVTVRDVRRSLGVETATRRWLIAGVLPLWLGAGLADWYAHRRTHIEDTAGARESLIHAVMMAEAGVPVTLGLFCEVNAGVLAGCAAAYGAHTATAYWDVTYAEQRRRVTPAEQHVHSLLEIVPLMATGFLAVLHWDQARALVTGGRSADWAIRAKRRDPLSPRTRVALVGAMLLLGALPYAEEMRRCLRARPTLRAQPEAPTPPTRTLAIPADPAGSTGSTGSAGSSGSSAAF</sequence>